<feature type="transmembrane region" description="Helical" evidence="7">
    <location>
        <begin position="160"/>
        <end position="177"/>
    </location>
</feature>
<dbReference type="PANTHER" id="PTHR43124:SF3">
    <property type="entry name" value="CHLORAMPHENICOL EFFLUX PUMP RV0191"/>
    <property type="match status" value="1"/>
</dbReference>
<dbReference type="Gene3D" id="1.20.1250.20">
    <property type="entry name" value="MFS general substrate transporter like domains"/>
    <property type="match status" value="2"/>
</dbReference>
<evidence type="ECO:0000256" key="6">
    <source>
        <dbReference type="ARBA" id="ARBA00023136"/>
    </source>
</evidence>
<dbReference type="InterPro" id="IPR011701">
    <property type="entry name" value="MFS"/>
</dbReference>
<evidence type="ECO:0000313" key="10">
    <source>
        <dbReference type="Proteomes" id="UP000587942"/>
    </source>
</evidence>
<feature type="transmembrane region" description="Helical" evidence="7">
    <location>
        <begin position="245"/>
        <end position="266"/>
    </location>
</feature>
<organism evidence="9 10">
    <name type="scientific">Mesobacillus selenatarsenatis</name>
    <dbReference type="NCBI Taxonomy" id="388741"/>
    <lineage>
        <taxon>Bacteria</taxon>
        <taxon>Bacillati</taxon>
        <taxon>Bacillota</taxon>
        <taxon>Bacilli</taxon>
        <taxon>Bacillales</taxon>
        <taxon>Bacillaceae</taxon>
        <taxon>Mesobacillus</taxon>
    </lineage>
</organism>
<evidence type="ECO:0000313" key="9">
    <source>
        <dbReference type="EMBL" id="NKE05858.1"/>
    </source>
</evidence>
<dbReference type="Pfam" id="PF07690">
    <property type="entry name" value="MFS_1"/>
    <property type="match status" value="1"/>
</dbReference>
<dbReference type="AlphaFoldDB" id="A0A846TA24"/>
<keyword evidence="2" id="KW-0813">Transport</keyword>
<feature type="transmembrane region" description="Helical" evidence="7">
    <location>
        <begin position="300"/>
        <end position="319"/>
    </location>
</feature>
<dbReference type="GO" id="GO:0022857">
    <property type="term" value="F:transmembrane transporter activity"/>
    <property type="evidence" value="ECO:0007669"/>
    <property type="project" value="InterPro"/>
</dbReference>
<dbReference type="EMBL" id="JAAVUM010000006">
    <property type="protein sequence ID" value="NKE05858.1"/>
    <property type="molecule type" value="Genomic_DNA"/>
</dbReference>
<evidence type="ECO:0000256" key="1">
    <source>
        <dbReference type="ARBA" id="ARBA00004651"/>
    </source>
</evidence>
<keyword evidence="6 7" id="KW-0472">Membrane</keyword>
<protein>
    <submittedName>
        <fullName evidence="9">MFS transporter</fullName>
    </submittedName>
</protein>
<accession>A0A846TA24</accession>
<reference evidence="9 10" key="1">
    <citation type="submission" date="2020-03" db="EMBL/GenBank/DDBJ databases">
        <authorList>
            <person name="Sun Q."/>
        </authorList>
    </citation>
    <scope>NUCLEOTIDE SEQUENCE [LARGE SCALE GENOMIC DNA]</scope>
    <source>
        <strain evidence="9 10">KACC 21451</strain>
    </source>
</reference>
<gene>
    <name evidence="9" type="ORF">GWK17_10335</name>
</gene>
<keyword evidence="4 7" id="KW-0812">Transmembrane</keyword>
<dbReference type="RefSeq" id="WP_167832295.1">
    <property type="nucleotide sequence ID" value="NZ_JAAVUM010000006.1"/>
</dbReference>
<name>A0A846TA24_9BACI</name>
<dbReference type="PANTHER" id="PTHR43124">
    <property type="entry name" value="PURINE EFFLUX PUMP PBUE"/>
    <property type="match status" value="1"/>
</dbReference>
<feature type="domain" description="Major facilitator superfamily (MFS) profile" evidence="8">
    <location>
        <begin position="1"/>
        <end position="389"/>
    </location>
</feature>
<feature type="transmembrane region" description="Helical" evidence="7">
    <location>
        <begin position="360"/>
        <end position="384"/>
    </location>
</feature>
<feature type="transmembrane region" description="Helical" evidence="7">
    <location>
        <begin position="278"/>
        <end position="294"/>
    </location>
</feature>
<feature type="transmembrane region" description="Helical" evidence="7">
    <location>
        <begin position="73"/>
        <end position="93"/>
    </location>
</feature>
<proteinExistence type="predicted"/>
<sequence>MTRLLWTLSIAQFLAMQVWFNFSAVMPVVEKEWDLSSTESGIIVAFFHIGYVAAVFFYSFLSDRYNPKYSFMYGALIAGVSGILFGVLAQGFWSALLLRFISGVGIAGIYVPGMKIVAQTSSDRARGTAMGLFVGSLVVGSGFSLLVSGLFINLVGWEGVILITSCSAILAASLIYFSRIPENIHIHNQRLSMALLKRVLARKNLLVNISYTGHCWELYAMWAWIGPFMVYYFQTHDVSNAISVGNFIGAFVVMIGGIASFIGGSMSDTFGRLKSIKLFIYISISCSLAIGWLTSASMWILLPIVFIYGFTIIADSPIYNTMITEISDPEVTGIALGIQSVLGFSATIFSPMIFGILLDYFNWGVAFTAIGVMTIITPICISFLKKRLSEEIEADIQGTDIL</sequence>
<comment type="caution">
    <text evidence="9">The sequence shown here is derived from an EMBL/GenBank/DDBJ whole genome shotgun (WGS) entry which is preliminary data.</text>
</comment>
<evidence type="ECO:0000256" key="4">
    <source>
        <dbReference type="ARBA" id="ARBA00022692"/>
    </source>
</evidence>
<feature type="transmembrane region" description="Helical" evidence="7">
    <location>
        <begin position="42"/>
        <end position="61"/>
    </location>
</feature>
<comment type="subcellular location">
    <subcellularLocation>
        <location evidence="1">Cell membrane</location>
        <topology evidence="1">Multi-pass membrane protein</topology>
    </subcellularLocation>
</comment>
<keyword evidence="3" id="KW-1003">Cell membrane</keyword>
<evidence type="ECO:0000259" key="8">
    <source>
        <dbReference type="PROSITE" id="PS50850"/>
    </source>
</evidence>
<dbReference type="PROSITE" id="PS50850">
    <property type="entry name" value="MFS"/>
    <property type="match status" value="1"/>
</dbReference>
<keyword evidence="5 7" id="KW-1133">Transmembrane helix</keyword>
<evidence type="ECO:0000256" key="7">
    <source>
        <dbReference type="SAM" id="Phobius"/>
    </source>
</evidence>
<evidence type="ECO:0000256" key="5">
    <source>
        <dbReference type="ARBA" id="ARBA00022989"/>
    </source>
</evidence>
<dbReference type="SUPFAM" id="SSF103473">
    <property type="entry name" value="MFS general substrate transporter"/>
    <property type="match status" value="1"/>
</dbReference>
<feature type="transmembrane region" description="Helical" evidence="7">
    <location>
        <begin position="99"/>
        <end position="118"/>
    </location>
</feature>
<dbReference type="Proteomes" id="UP000587942">
    <property type="component" value="Unassembled WGS sequence"/>
</dbReference>
<dbReference type="InterPro" id="IPR036259">
    <property type="entry name" value="MFS_trans_sf"/>
</dbReference>
<evidence type="ECO:0000256" key="3">
    <source>
        <dbReference type="ARBA" id="ARBA00022475"/>
    </source>
</evidence>
<dbReference type="InterPro" id="IPR020846">
    <property type="entry name" value="MFS_dom"/>
</dbReference>
<feature type="transmembrane region" description="Helical" evidence="7">
    <location>
        <begin position="130"/>
        <end position="154"/>
    </location>
</feature>
<evidence type="ECO:0000256" key="2">
    <source>
        <dbReference type="ARBA" id="ARBA00022448"/>
    </source>
</evidence>
<dbReference type="InterPro" id="IPR050189">
    <property type="entry name" value="MFS_Efflux_Transporters"/>
</dbReference>
<feature type="transmembrane region" description="Helical" evidence="7">
    <location>
        <begin position="205"/>
        <end position="225"/>
    </location>
</feature>
<dbReference type="GO" id="GO:0005886">
    <property type="term" value="C:plasma membrane"/>
    <property type="evidence" value="ECO:0007669"/>
    <property type="project" value="UniProtKB-SubCell"/>
</dbReference>
<feature type="transmembrane region" description="Helical" evidence="7">
    <location>
        <begin position="331"/>
        <end position="354"/>
    </location>
</feature>